<keyword evidence="3" id="KW-1185">Reference proteome</keyword>
<proteinExistence type="predicted"/>
<dbReference type="Gene3D" id="3.40.50.150">
    <property type="entry name" value="Vaccinia Virus protein VP39"/>
    <property type="match status" value="1"/>
</dbReference>
<dbReference type="InterPro" id="IPR041698">
    <property type="entry name" value="Methyltransf_25"/>
</dbReference>
<evidence type="ECO:0000313" key="2">
    <source>
        <dbReference type="EMBL" id="CAH0371046.1"/>
    </source>
</evidence>
<dbReference type="EMBL" id="CAKKNE010000003">
    <property type="protein sequence ID" value="CAH0371046.1"/>
    <property type="molecule type" value="Genomic_DNA"/>
</dbReference>
<comment type="caution">
    <text evidence="2">The sequence shown here is derived from an EMBL/GenBank/DDBJ whole genome shotgun (WGS) entry which is preliminary data.</text>
</comment>
<evidence type="ECO:0000313" key="3">
    <source>
        <dbReference type="Proteomes" id="UP000789595"/>
    </source>
</evidence>
<protein>
    <recommendedName>
        <fullName evidence="1">Methyltransferase domain-containing protein</fullName>
    </recommendedName>
</protein>
<gene>
    <name evidence="2" type="ORF">PECAL_3P09650</name>
</gene>
<dbReference type="InterPro" id="IPR029063">
    <property type="entry name" value="SAM-dependent_MTases_sf"/>
</dbReference>
<name>A0A8J2SHK3_9STRA</name>
<dbReference type="OrthoDB" id="540004at2759"/>
<evidence type="ECO:0000259" key="1">
    <source>
        <dbReference type="Pfam" id="PF13649"/>
    </source>
</evidence>
<reference evidence="2" key="1">
    <citation type="submission" date="2021-11" db="EMBL/GenBank/DDBJ databases">
        <authorList>
            <consortium name="Genoscope - CEA"/>
            <person name="William W."/>
        </authorList>
    </citation>
    <scope>NUCLEOTIDE SEQUENCE</scope>
</reference>
<feature type="domain" description="Methyltransferase" evidence="1">
    <location>
        <begin position="52"/>
        <end position="155"/>
    </location>
</feature>
<dbReference type="CDD" id="cd02440">
    <property type="entry name" value="AdoMet_MTases"/>
    <property type="match status" value="1"/>
</dbReference>
<organism evidence="2 3">
    <name type="scientific">Pelagomonas calceolata</name>
    <dbReference type="NCBI Taxonomy" id="35677"/>
    <lineage>
        <taxon>Eukaryota</taxon>
        <taxon>Sar</taxon>
        <taxon>Stramenopiles</taxon>
        <taxon>Ochrophyta</taxon>
        <taxon>Pelagophyceae</taxon>
        <taxon>Pelagomonadales</taxon>
        <taxon>Pelagomonadaceae</taxon>
        <taxon>Pelagomonas</taxon>
    </lineage>
</organism>
<sequence>MPETGWLIGAAVGVICAIRWASAAVYDVLIVKMTTRWYASVLKDLDRSSTLLDVGIGTATALRNNKSLVETKDLRVAGVDYDARYIKAAERRIAGDAKLKGRVSVVCASVYDGQVLAALRPKGGFDAAYFSGSLTLMPDPVEALQAVAAVVRPGGRIYVTQTYQKRAAPIMTVVKPLLRYVTTVDFGKLTSCEEAERIFRDSELELVEHAPIAGSVDTVFQTAFRTVLRVPK</sequence>
<dbReference type="AlphaFoldDB" id="A0A8J2SHK3"/>
<dbReference type="Pfam" id="PF13649">
    <property type="entry name" value="Methyltransf_25"/>
    <property type="match status" value="1"/>
</dbReference>
<dbReference type="SUPFAM" id="SSF53335">
    <property type="entry name" value="S-adenosyl-L-methionine-dependent methyltransferases"/>
    <property type="match status" value="1"/>
</dbReference>
<dbReference type="Proteomes" id="UP000789595">
    <property type="component" value="Unassembled WGS sequence"/>
</dbReference>
<accession>A0A8J2SHK3</accession>